<keyword evidence="3" id="KW-1185">Reference proteome</keyword>
<sequence length="82" mass="9527">MTLEENKVEPPTMTPKEAIYAEVLAVISEWDVRVEAPKTQVVQKKSTLHEREKELIGKQEQLHEGEQKLNEREEHIVSIVNH</sequence>
<accession>A0ABP0WKM1</accession>
<proteinExistence type="predicted"/>
<evidence type="ECO:0000313" key="3">
    <source>
        <dbReference type="Proteomes" id="UP001497444"/>
    </source>
</evidence>
<organism evidence="2 3">
    <name type="scientific">Sphagnum jensenii</name>
    <dbReference type="NCBI Taxonomy" id="128206"/>
    <lineage>
        <taxon>Eukaryota</taxon>
        <taxon>Viridiplantae</taxon>
        <taxon>Streptophyta</taxon>
        <taxon>Embryophyta</taxon>
        <taxon>Bryophyta</taxon>
        <taxon>Sphagnophytina</taxon>
        <taxon>Sphagnopsida</taxon>
        <taxon>Sphagnales</taxon>
        <taxon>Sphagnaceae</taxon>
        <taxon>Sphagnum</taxon>
    </lineage>
</organism>
<dbReference type="Proteomes" id="UP001497444">
    <property type="component" value="Chromosome 19"/>
</dbReference>
<dbReference type="EMBL" id="OZ020114">
    <property type="protein sequence ID" value="CAK9267428.1"/>
    <property type="molecule type" value="Genomic_DNA"/>
</dbReference>
<name>A0ABP0WKM1_9BRYO</name>
<gene>
    <name evidence="2" type="ORF">CSSPJE1EN1_LOCUS12906</name>
</gene>
<protein>
    <submittedName>
        <fullName evidence="2">Uncharacterized protein</fullName>
    </submittedName>
</protein>
<evidence type="ECO:0000256" key="1">
    <source>
        <dbReference type="SAM" id="MobiDB-lite"/>
    </source>
</evidence>
<reference evidence="2" key="1">
    <citation type="submission" date="2024-02" db="EMBL/GenBank/DDBJ databases">
        <authorList>
            <consortium name="ELIXIR-Norway"/>
            <consortium name="Elixir Norway"/>
        </authorList>
    </citation>
    <scope>NUCLEOTIDE SEQUENCE</scope>
</reference>
<evidence type="ECO:0000313" key="2">
    <source>
        <dbReference type="EMBL" id="CAK9267428.1"/>
    </source>
</evidence>
<feature type="region of interest" description="Disordered" evidence="1">
    <location>
        <begin position="58"/>
        <end position="82"/>
    </location>
</feature>
<feature type="compositionally biased region" description="Basic and acidic residues" evidence="1">
    <location>
        <begin position="58"/>
        <end position="76"/>
    </location>
</feature>